<keyword evidence="4 6" id="KW-1133">Transmembrane helix</keyword>
<evidence type="ECO:0000256" key="6">
    <source>
        <dbReference type="SAM" id="Phobius"/>
    </source>
</evidence>
<feature type="transmembrane region" description="Helical" evidence="6">
    <location>
        <begin position="130"/>
        <end position="149"/>
    </location>
</feature>
<feature type="transmembrane region" description="Helical" evidence="6">
    <location>
        <begin position="62"/>
        <end position="83"/>
    </location>
</feature>
<feature type="transmembrane region" description="Helical" evidence="6">
    <location>
        <begin position="103"/>
        <end position="124"/>
    </location>
</feature>
<dbReference type="EMBL" id="LSDC01000078">
    <property type="protein sequence ID" value="KXB59262.1"/>
    <property type="molecule type" value="Genomic_DNA"/>
</dbReference>
<reference evidence="9" key="1">
    <citation type="submission" date="2016-01" db="EMBL/GenBank/DDBJ databases">
        <authorList>
            <person name="Mitreva M."/>
            <person name="Pepin K.H."/>
            <person name="Mihindukulasuriya K.A."/>
            <person name="Fulton R."/>
            <person name="Fronick C."/>
            <person name="O'Laughlin M."/>
            <person name="Miner T."/>
            <person name="Herter B."/>
            <person name="Rosa B.A."/>
            <person name="Cordes M."/>
            <person name="Tomlinson C."/>
            <person name="Wollam A."/>
            <person name="Palsikar V.B."/>
            <person name="Mardis E.R."/>
            <person name="Wilson R.K."/>
        </authorList>
    </citation>
    <scope>NUCLEOTIDE SEQUENCE [LARGE SCALE GENOMIC DNA]</scope>
    <source>
        <strain evidence="9">DNF01167</strain>
    </source>
</reference>
<evidence type="ECO:0000256" key="4">
    <source>
        <dbReference type="ARBA" id="ARBA00022989"/>
    </source>
</evidence>
<comment type="caution">
    <text evidence="8">The sequence shown here is derived from an EMBL/GenBank/DDBJ whole genome shotgun (WGS) entry which is preliminary data.</text>
</comment>
<dbReference type="PANTHER" id="PTHR38459:SF5">
    <property type="entry name" value="CELL WALL TEICHOIC ACID GLYCOSYLATION PROTEIN GTCA"/>
    <property type="match status" value="1"/>
</dbReference>
<evidence type="ECO:0000256" key="2">
    <source>
        <dbReference type="ARBA" id="ARBA00009399"/>
    </source>
</evidence>
<evidence type="ECO:0000259" key="7">
    <source>
        <dbReference type="Pfam" id="PF04138"/>
    </source>
</evidence>
<keyword evidence="3 6" id="KW-0812">Transmembrane</keyword>
<dbReference type="PANTHER" id="PTHR38459">
    <property type="entry name" value="PROPHAGE BACTOPRENOL-LINKED GLUCOSE TRANSLOCASE HOMOLOG"/>
    <property type="match status" value="1"/>
</dbReference>
<organism evidence="8 9">
    <name type="scientific">Gemella haemolysans</name>
    <dbReference type="NCBI Taxonomy" id="1379"/>
    <lineage>
        <taxon>Bacteria</taxon>
        <taxon>Bacillati</taxon>
        <taxon>Bacillota</taxon>
        <taxon>Bacilli</taxon>
        <taxon>Bacillales</taxon>
        <taxon>Gemellaceae</taxon>
        <taxon>Gemella</taxon>
    </lineage>
</organism>
<evidence type="ECO:0000256" key="5">
    <source>
        <dbReference type="ARBA" id="ARBA00023136"/>
    </source>
</evidence>
<sequence length="155" mass="18339">MLAKFYYKEDSMRNLIKKMLDLYKEPRYRSIVNYIFFGVCTTLVNVVTYFILYYYGMEVRPANLISITLSILFAYFVNAKYVFNSKAVGFKRVFYELSKFFTARLSTLVIEVFGVELFIYLGMNAYLSKFIIQFVVLVANYVISKFLVFTKEKNN</sequence>
<feature type="domain" description="GtrA/DPMS transmembrane" evidence="7">
    <location>
        <begin position="34"/>
        <end position="149"/>
    </location>
</feature>
<gene>
    <name evidence="8" type="ORF">HMPREF3186_01249</name>
</gene>
<dbReference type="STRING" id="1379.HMPREF3186_01249"/>
<comment type="similarity">
    <text evidence="2">Belongs to the GtrA family.</text>
</comment>
<dbReference type="InterPro" id="IPR051401">
    <property type="entry name" value="GtrA_CellWall_Glycosyl"/>
</dbReference>
<dbReference type="AlphaFoldDB" id="A0A133ZV01"/>
<comment type="subcellular location">
    <subcellularLocation>
        <location evidence="1">Membrane</location>
        <topology evidence="1">Multi-pass membrane protein</topology>
    </subcellularLocation>
</comment>
<evidence type="ECO:0000256" key="3">
    <source>
        <dbReference type="ARBA" id="ARBA00022692"/>
    </source>
</evidence>
<name>A0A133ZV01_9BACL</name>
<feature type="transmembrane region" description="Helical" evidence="6">
    <location>
        <begin position="31"/>
        <end position="56"/>
    </location>
</feature>
<dbReference type="GO" id="GO:0000271">
    <property type="term" value="P:polysaccharide biosynthetic process"/>
    <property type="evidence" value="ECO:0007669"/>
    <property type="project" value="InterPro"/>
</dbReference>
<evidence type="ECO:0000313" key="8">
    <source>
        <dbReference type="EMBL" id="KXB59262.1"/>
    </source>
</evidence>
<keyword evidence="5 6" id="KW-0472">Membrane</keyword>
<dbReference type="PATRIC" id="fig|1379.3.peg.1229"/>
<dbReference type="GO" id="GO:0005886">
    <property type="term" value="C:plasma membrane"/>
    <property type="evidence" value="ECO:0007669"/>
    <property type="project" value="TreeGrafter"/>
</dbReference>
<dbReference type="InterPro" id="IPR007267">
    <property type="entry name" value="GtrA_DPMS_TM"/>
</dbReference>
<dbReference type="Proteomes" id="UP000070355">
    <property type="component" value="Unassembled WGS sequence"/>
</dbReference>
<evidence type="ECO:0000313" key="9">
    <source>
        <dbReference type="Proteomes" id="UP000070355"/>
    </source>
</evidence>
<proteinExistence type="inferred from homology"/>
<accession>A0A133ZV01</accession>
<evidence type="ECO:0000256" key="1">
    <source>
        <dbReference type="ARBA" id="ARBA00004141"/>
    </source>
</evidence>
<protein>
    <submittedName>
        <fullName evidence="8">Putative cell wall teichoic acid glycosylation protein GtcA</fullName>
    </submittedName>
</protein>
<dbReference type="Pfam" id="PF04138">
    <property type="entry name" value="GtrA_DPMS_TM"/>
    <property type="match status" value="1"/>
</dbReference>